<comment type="subcellular location">
    <subcellularLocation>
        <location evidence="1">Cell membrane</location>
        <topology evidence="1">Multi-pass membrane protein</topology>
    </subcellularLocation>
</comment>
<keyword evidence="2" id="KW-1003">Cell membrane</keyword>
<dbReference type="EMBL" id="JADKMA010000318">
    <property type="protein sequence ID" value="MBO8196465.1"/>
    <property type="molecule type" value="Genomic_DNA"/>
</dbReference>
<proteinExistence type="predicted"/>
<dbReference type="Pfam" id="PF09678">
    <property type="entry name" value="Caa3_CtaG"/>
    <property type="match status" value="1"/>
</dbReference>
<dbReference type="InterPro" id="IPR019108">
    <property type="entry name" value="Caa3_assmbl_CtaG-rel"/>
</dbReference>
<feature type="region of interest" description="Disordered" evidence="6">
    <location>
        <begin position="1"/>
        <end position="72"/>
    </location>
</feature>
<gene>
    <name evidence="7" type="ORF">ITI46_33260</name>
</gene>
<evidence type="ECO:0000256" key="6">
    <source>
        <dbReference type="SAM" id="MobiDB-lite"/>
    </source>
</evidence>
<reference evidence="7 8" key="1">
    <citation type="submission" date="2020-11" db="EMBL/GenBank/DDBJ databases">
        <title>Streptomyces spirodelae sp. nov., isolated from duckweed.</title>
        <authorList>
            <person name="Saimee Y."/>
            <person name="Duangmal K."/>
        </authorList>
    </citation>
    <scope>NUCLEOTIDE SEQUENCE [LARGE SCALE GENOMIC DNA]</scope>
    <source>
        <strain evidence="7 8">S16-07</strain>
    </source>
</reference>
<name>A0ABS3XMC9_9ACTN</name>
<evidence type="ECO:0000256" key="4">
    <source>
        <dbReference type="ARBA" id="ARBA00022989"/>
    </source>
</evidence>
<dbReference type="Proteomes" id="UP001519064">
    <property type="component" value="Unassembled WGS sequence"/>
</dbReference>
<organism evidence="7 8">
    <name type="scientific">Streptomyces oryzae</name>
    <dbReference type="NCBI Taxonomy" id="1434886"/>
    <lineage>
        <taxon>Bacteria</taxon>
        <taxon>Bacillati</taxon>
        <taxon>Actinomycetota</taxon>
        <taxon>Actinomycetes</taxon>
        <taxon>Kitasatosporales</taxon>
        <taxon>Streptomycetaceae</taxon>
        <taxon>Streptomyces</taxon>
    </lineage>
</organism>
<evidence type="ECO:0000256" key="1">
    <source>
        <dbReference type="ARBA" id="ARBA00004651"/>
    </source>
</evidence>
<evidence type="ECO:0000313" key="7">
    <source>
        <dbReference type="EMBL" id="MBO8196465.1"/>
    </source>
</evidence>
<accession>A0ABS3XMC9</accession>
<keyword evidence="5" id="KW-0472">Membrane</keyword>
<comment type="caution">
    <text evidence="7">The sequence shown here is derived from an EMBL/GenBank/DDBJ whole genome shotgun (WGS) entry which is preliminary data.</text>
</comment>
<protein>
    <submittedName>
        <fullName evidence="7">Cytochrome c oxidase assembly protein</fullName>
    </submittedName>
</protein>
<feature type="non-terminal residue" evidence="7">
    <location>
        <position position="175"/>
    </location>
</feature>
<evidence type="ECO:0000256" key="3">
    <source>
        <dbReference type="ARBA" id="ARBA00022692"/>
    </source>
</evidence>
<evidence type="ECO:0000256" key="2">
    <source>
        <dbReference type="ARBA" id="ARBA00022475"/>
    </source>
</evidence>
<keyword evidence="8" id="KW-1185">Reference proteome</keyword>
<evidence type="ECO:0000256" key="5">
    <source>
        <dbReference type="ARBA" id="ARBA00023136"/>
    </source>
</evidence>
<keyword evidence="4" id="KW-1133">Transmembrane helix</keyword>
<feature type="compositionally biased region" description="Low complexity" evidence="6">
    <location>
        <begin position="60"/>
        <end position="72"/>
    </location>
</feature>
<evidence type="ECO:0000313" key="8">
    <source>
        <dbReference type="Proteomes" id="UP001519064"/>
    </source>
</evidence>
<keyword evidence="3" id="KW-0812">Transmembrane</keyword>
<sequence length="175" mass="17728">MPPAGTGGQPVIVRAPRGSRRAQGKTPGRPAESRTDPGPRGKPAPWRAGGARTANEERSTAMATTGGARTGPAPVSLRLPGIVLGVGRCCCERYPQSLLNTGSLAVLYCTPVYALAAAYPAGHWLLRAHFLAAGCLFAWVVAGPDPAPARPGVPARLVLLGAAIAGHAIRGGTGG</sequence>